<sequence length="285" mass="31698">MKMNQNIKIIVDSTSDLSKELMDKYNISVVPLYVVMGTESYKDNIEITTGQLYQRSDREGINPKTAAPSPSDFVPVFERELNEGNQILFISMSSKVSSTNQNAHIAASEFPAGRIHIVDSMHLSASYAMLVIRAAQALEAGHSLEQVIQDIENVREKVHIEVLVDRLDYLYKGGRVSSLQHLIGNVLRVRPVLNIIQGEVRSIQKYRGKMEKALDGVVQKIVTRKNEICPNVLVIAQTFAEKMTEKLHASLLQANHFKEIIIIEGGCVIGSHTGPNSIAVSYVDL</sequence>
<dbReference type="InterPro" id="IPR043168">
    <property type="entry name" value="DegV_C"/>
</dbReference>
<dbReference type="Gene3D" id="3.40.50.10170">
    <property type="match status" value="1"/>
</dbReference>
<dbReference type="GO" id="GO:0008289">
    <property type="term" value="F:lipid binding"/>
    <property type="evidence" value="ECO:0007669"/>
    <property type="project" value="UniProtKB-KW"/>
</dbReference>
<organism evidence="2">
    <name type="scientific">Paenibacillus sp. AN1007</name>
    <dbReference type="NCBI Taxonomy" id="3151385"/>
    <lineage>
        <taxon>Bacteria</taxon>
        <taxon>Bacillati</taxon>
        <taxon>Bacillota</taxon>
        <taxon>Bacilli</taxon>
        <taxon>Bacillales</taxon>
        <taxon>Paenibacillaceae</taxon>
        <taxon>Paenibacillus</taxon>
    </lineage>
</organism>
<dbReference type="AlphaFoldDB" id="A0AAU8NHN5"/>
<name>A0AAU8NHN5_9BACL</name>
<dbReference type="PANTHER" id="PTHR33434">
    <property type="entry name" value="DEGV DOMAIN-CONTAINING PROTEIN DR_1986-RELATED"/>
    <property type="match status" value="1"/>
</dbReference>
<dbReference type="NCBIfam" id="TIGR00762">
    <property type="entry name" value="DegV"/>
    <property type="match status" value="1"/>
</dbReference>
<dbReference type="Gene3D" id="3.30.1180.10">
    <property type="match status" value="1"/>
</dbReference>
<keyword evidence="1" id="KW-0446">Lipid-binding</keyword>
<dbReference type="InterPro" id="IPR003797">
    <property type="entry name" value="DegV"/>
</dbReference>
<gene>
    <name evidence="2" type="ORF">ABXS70_11250</name>
</gene>
<dbReference type="PROSITE" id="PS51482">
    <property type="entry name" value="DEGV"/>
    <property type="match status" value="1"/>
</dbReference>
<dbReference type="InterPro" id="IPR050270">
    <property type="entry name" value="DegV_domain_contain"/>
</dbReference>
<dbReference type="Pfam" id="PF02645">
    <property type="entry name" value="DegV"/>
    <property type="match status" value="1"/>
</dbReference>
<protein>
    <submittedName>
        <fullName evidence="2">DegV family protein</fullName>
    </submittedName>
</protein>
<accession>A0AAU8NHN5</accession>
<evidence type="ECO:0000256" key="1">
    <source>
        <dbReference type="ARBA" id="ARBA00023121"/>
    </source>
</evidence>
<dbReference type="SUPFAM" id="SSF82549">
    <property type="entry name" value="DAK1/DegV-like"/>
    <property type="match status" value="1"/>
</dbReference>
<proteinExistence type="predicted"/>
<reference evidence="2" key="1">
    <citation type="submission" date="2024-05" db="EMBL/GenBank/DDBJ databases">
        <title>Draft genome assemblies of 36 bacteria isolated from hibernating arctic ground squirrels.</title>
        <authorList>
            <person name="McKee H."/>
            <person name="Mullen L."/>
            <person name="Drown D.M."/>
            <person name="Duddleston K.N."/>
        </authorList>
    </citation>
    <scope>NUCLEOTIDE SEQUENCE</scope>
    <source>
        <strain evidence="2">AN1007</strain>
    </source>
</reference>
<evidence type="ECO:0000313" key="2">
    <source>
        <dbReference type="EMBL" id="XCP97234.1"/>
    </source>
</evidence>
<dbReference type="PANTHER" id="PTHR33434:SF2">
    <property type="entry name" value="FATTY ACID-BINDING PROTEIN TM_1468"/>
    <property type="match status" value="1"/>
</dbReference>
<dbReference type="EMBL" id="CP159992">
    <property type="protein sequence ID" value="XCP97234.1"/>
    <property type="molecule type" value="Genomic_DNA"/>
</dbReference>
<dbReference type="RefSeq" id="WP_342556160.1">
    <property type="nucleotide sequence ID" value="NZ_CP159992.1"/>
</dbReference>